<protein>
    <recommendedName>
        <fullName evidence="4">tRNA pseudouridine synthase A</fullName>
        <ecNumber evidence="4">5.4.99.12</ecNumber>
    </recommendedName>
    <alternativeName>
        <fullName evidence="4">tRNA pseudouridine(38-40) synthase</fullName>
    </alternativeName>
    <alternativeName>
        <fullName evidence="4">tRNA pseudouridylate synthase I</fullName>
    </alternativeName>
    <alternativeName>
        <fullName evidence="4">tRNA-uridine isomerase I</fullName>
    </alternativeName>
</protein>
<dbReference type="PANTHER" id="PTHR11142">
    <property type="entry name" value="PSEUDOURIDYLATE SYNTHASE"/>
    <property type="match status" value="1"/>
</dbReference>
<evidence type="ECO:0000256" key="5">
    <source>
        <dbReference type="PIRSR" id="PIRSR001430-1"/>
    </source>
</evidence>
<dbReference type="EMBL" id="CAADEX010000007">
    <property type="protein sequence ID" value="VFJ44104.1"/>
    <property type="molecule type" value="Genomic_DNA"/>
</dbReference>
<dbReference type="HAMAP" id="MF_00171">
    <property type="entry name" value="TruA"/>
    <property type="match status" value="1"/>
</dbReference>
<gene>
    <name evidence="4" type="primary">truA</name>
    <name evidence="9" type="ORF">BECKDK2373B_GA0170837_100733</name>
</gene>
<dbReference type="CDD" id="cd02570">
    <property type="entry name" value="PseudoU_synth_EcTruA"/>
    <property type="match status" value="1"/>
</dbReference>
<feature type="domain" description="Pseudouridine synthase I TruA alpha/beta" evidence="8">
    <location>
        <begin position="8"/>
        <end position="102"/>
    </location>
</feature>
<comment type="subunit">
    <text evidence="4">Homodimer.</text>
</comment>
<dbReference type="Gene3D" id="3.30.70.580">
    <property type="entry name" value="Pseudouridine synthase I, catalytic domain, N-terminal subdomain"/>
    <property type="match status" value="1"/>
</dbReference>
<evidence type="ECO:0000259" key="8">
    <source>
        <dbReference type="Pfam" id="PF01416"/>
    </source>
</evidence>
<proteinExistence type="inferred from homology"/>
<dbReference type="FunFam" id="3.30.70.580:FF:000001">
    <property type="entry name" value="tRNA pseudouridine synthase A"/>
    <property type="match status" value="1"/>
</dbReference>
<feature type="active site" description="Nucleophile" evidence="4 5">
    <location>
        <position position="51"/>
    </location>
</feature>
<evidence type="ECO:0000256" key="2">
    <source>
        <dbReference type="ARBA" id="ARBA00022694"/>
    </source>
</evidence>
<organism evidence="9">
    <name type="scientific">Candidatus Kentrum sp. DK</name>
    <dbReference type="NCBI Taxonomy" id="2126562"/>
    <lineage>
        <taxon>Bacteria</taxon>
        <taxon>Pseudomonadati</taxon>
        <taxon>Pseudomonadota</taxon>
        <taxon>Gammaproteobacteria</taxon>
        <taxon>Candidatus Kentrum</taxon>
    </lineage>
</organism>
<dbReference type="EC" id="5.4.99.12" evidence="4"/>
<comment type="similarity">
    <text evidence="1 4 7">Belongs to the tRNA pseudouridine synthase TruA family.</text>
</comment>
<evidence type="ECO:0000256" key="4">
    <source>
        <dbReference type="HAMAP-Rule" id="MF_00171"/>
    </source>
</evidence>
<dbReference type="PIRSF" id="PIRSF001430">
    <property type="entry name" value="tRNA_psdUrid_synth"/>
    <property type="match status" value="1"/>
</dbReference>
<comment type="catalytic activity">
    <reaction evidence="4 7">
        <text>uridine(38/39/40) in tRNA = pseudouridine(38/39/40) in tRNA</text>
        <dbReference type="Rhea" id="RHEA:22376"/>
        <dbReference type="Rhea" id="RHEA-COMP:10085"/>
        <dbReference type="Rhea" id="RHEA-COMP:10087"/>
        <dbReference type="ChEBI" id="CHEBI:65314"/>
        <dbReference type="ChEBI" id="CHEBI:65315"/>
        <dbReference type="EC" id="5.4.99.12"/>
    </reaction>
</comment>
<keyword evidence="3 4" id="KW-0413">Isomerase</keyword>
<evidence type="ECO:0000256" key="3">
    <source>
        <dbReference type="ARBA" id="ARBA00023235"/>
    </source>
</evidence>
<dbReference type="InterPro" id="IPR020097">
    <property type="entry name" value="PsdUridine_synth_TruA_a/b_dom"/>
</dbReference>
<reference evidence="9" key="1">
    <citation type="submission" date="2019-02" db="EMBL/GenBank/DDBJ databases">
        <authorList>
            <person name="Gruber-Vodicka R. H."/>
            <person name="Seah K. B. B."/>
        </authorList>
    </citation>
    <scope>NUCLEOTIDE SEQUENCE</scope>
    <source>
        <strain evidence="9">BECK_DK47</strain>
    </source>
</reference>
<name>A0A450RY90_9GAMM</name>
<dbReference type="PANTHER" id="PTHR11142:SF0">
    <property type="entry name" value="TRNA PSEUDOURIDINE SYNTHASE-LIKE 1"/>
    <property type="match status" value="1"/>
</dbReference>
<dbReference type="SUPFAM" id="SSF55120">
    <property type="entry name" value="Pseudouridine synthase"/>
    <property type="match status" value="1"/>
</dbReference>
<dbReference type="GO" id="GO:0160147">
    <property type="term" value="F:tRNA pseudouridine(38-40) synthase activity"/>
    <property type="evidence" value="ECO:0007669"/>
    <property type="project" value="UniProtKB-EC"/>
</dbReference>
<dbReference type="Pfam" id="PF01416">
    <property type="entry name" value="PseudoU_synth_1"/>
    <property type="match status" value="2"/>
</dbReference>
<feature type="domain" description="Pseudouridine synthase I TruA alpha/beta" evidence="8">
    <location>
        <begin position="145"/>
        <end position="244"/>
    </location>
</feature>
<feature type="binding site" evidence="4 6">
    <location>
        <position position="109"/>
    </location>
    <ligand>
        <name>substrate</name>
    </ligand>
</feature>
<dbReference type="GO" id="GO:0031119">
    <property type="term" value="P:tRNA pseudouridine synthesis"/>
    <property type="evidence" value="ECO:0007669"/>
    <property type="project" value="UniProtKB-UniRule"/>
</dbReference>
<evidence type="ECO:0000256" key="7">
    <source>
        <dbReference type="RuleBase" id="RU003792"/>
    </source>
</evidence>
<dbReference type="InterPro" id="IPR020094">
    <property type="entry name" value="TruA/RsuA/RluB/E/F_N"/>
</dbReference>
<dbReference type="NCBIfam" id="TIGR00071">
    <property type="entry name" value="hisT_truA"/>
    <property type="match status" value="1"/>
</dbReference>
<keyword evidence="2 4" id="KW-0819">tRNA processing</keyword>
<sequence length="252" mass="27967">MRIALGIEYDGSGFSGWETQKNARTVQSLVEAALSRVANAPVLTVCAGRTDAGVHASAQVVHFETGAIRQERAWVYGANTNLPREISVLWANIVPDNFHARFSARSRHYRYHILNRPVRSALYAKQITWECRPLSVDRMRAGAGYLLGEHDFSTFRAAACQAASPIRTIHALEITRHGERIRIDVVANAFLHHMVRNIAGVLMAIGTGKREPEWAGWILAARDRTRGAVTAPAEGLYLAGVEYPEQFRIPRG</sequence>
<dbReference type="GO" id="GO:0003723">
    <property type="term" value="F:RNA binding"/>
    <property type="evidence" value="ECO:0007669"/>
    <property type="project" value="InterPro"/>
</dbReference>
<dbReference type="InterPro" id="IPR020095">
    <property type="entry name" value="PsdUridine_synth_TruA_C"/>
</dbReference>
<dbReference type="AlphaFoldDB" id="A0A450RY90"/>
<evidence type="ECO:0000313" key="9">
    <source>
        <dbReference type="EMBL" id="VFJ44104.1"/>
    </source>
</evidence>
<accession>A0A450RY90</accession>
<dbReference type="InterPro" id="IPR020103">
    <property type="entry name" value="PsdUridine_synth_cat_dom_sf"/>
</dbReference>
<comment type="function">
    <text evidence="4">Formation of pseudouridine at positions 38, 39 and 40 in the anticodon stem and loop of transfer RNAs.</text>
</comment>
<comment type="caution">
    <text evidence="4">Lacks conserved residue(s) required for the propagation of feature annotation.</text>
</comment>
<evidence type="ECO:0000256" key="1">
    <source>
        <dbReference type="ARBA" id="ARBA00009375"/>
    </source>
</evidence>
<dbReference type="InterPro" id="IPR001406">
    <property type="entry name" value="PsdUridine_synth_TruA"/>
</dbReference>
<evidence type="ECO:0000256" key="6">
    <source>
        <dbReference type="PIRSR" id="PIRSR001430-2"/>
    </source>
</evidence>
<dbReference type="Gene3D" id="3.30.70.660">
    <property type="entry name" value="Pseudouridine synthase I, catalytic domain, C-terminal subdomain"/>
    <property type="match status" value="1"/>
</dbReference>